<dbReference type="GO" id="GO:0016491">
    <property type="term" value="F:oxidoreductase activity"/>
    <property type="evidence" value="ECO:0007669"/>
    <property type="project" value="UniProtKB-KW"/>
</dbReference>
<name>A0A381P2F1_9ZZZZ</name>
<evidence type="ECO:0000256" key="1">
    <source>
        <dbReference type="ARBA" id="ARBA00022505"/>
    </source>
</evidence>
<keyword evidence="1" id="KW-0500">Molybdenum</keyword>
<dbReference type="InterPro" id="IPR037165">
    <property type="entry name" value="AldOxase/xan_DH_Mopterin-bd_sf"/>
</dbReference>
<dbReference type="PANTHER" id="PTHR11908:SF132">
    <property type="entry name" value="ALDEHYDE OXIDASE 1-RELATED"/>
    <property type="match status" value="1"/>
</dbReference>
<dbReference type="SUPFAM" id="SSF54665">
    <property type="entry name" value="CO dehydrogenase molybdoprotein N-domain-like"/>
    <property type="match status" value="1"/>
</dbReference>
<dbReference type="EMBL" id="UINC01000777">
    <property type="protein sequence ID" value="SUZ61040.1"/>
    <property type="molecule type" value="Genomic_DNA"/>
</dbReference>
<protein>
    <recommendedName>
        <fullName evidence="3">Aldehyde oxidase/xanthine dehydrogenase a/b hammerhead domain-containing protein</fullName>
    </recommendedName>
</protein>
<gene>
    <name evidence="4" type="ORF">METZ01_LOCUS13894</name>
</gene>
<proteinExistence type="predicted"/>
<dbReference type="PANTHER" id="PTHR11908">
    <property type="entry name" value="XANTHINE DEHYDROGENASE"/>
    <property type="match status" value="1"/>
</dbReference>
<dbReference type="GO" id="GO:0005506">
    <property type="term" value="F:iron ion binding"/>
    <property type="evidence" value="ECO:0007669"/>
    <property type="project" value="InterPro"/>
</dbReference>
<dbReference type="Gene3D" id="3.90.1170.50">
    <property type="entry name" value="Aldehyde oxidase/xanthine dehydrogenase, a/b hammerhead"/>
    <property type="match status" value="1"/>
</dbReference>
<dbReference type="AlphaFoldDB" id="A0A381P2F1"/>
<dbReference type="Pfam" id="PF01315">
    <property type="entry name" value="Ald_Xan_dh_C"/>
    <property type="match status" value="1"/>
</dbReference>
<dbReference type="InterPro" id="IPR000674">
    <property type="entry name" value="Ald_Oxase/Xan_DH_a/b"/>
</dbReference>
<dbReference type="InterPro" id="IPR016208">
    <property type="entry name" value="Ald_Oxase/xanthine_DH-like"/>
</dbReference>
<evidence type="ECO:0000259" key="3">
    <source>
        <dbReference type="SMART" id="SM01008"/>
    </source>
</evidence>
<organism evidence="4">
    <name type="scientific">marine metagenome</name>
    <dbReference type="NCBI Taxonomy" id="408172"/>
    <lineage>
        <taxon>unclassified sequences</taxon>
        <taxon>metagenomes</taxon>
        <taxon>ecological metagenomes</taxon>
    </lineage>
</organism>
<keyword evidence="2" id="KW-0560">Oxidoreductase</keyword>
<evidence type="ECO:0000256" key="2">
    <source>
        <dbReference type="ARBA" id="ARBA00023002"/>
    </source>
</evidence>
<dbReference type="Pfam" id="PF02738">
    <property type="entry name" value="MoCoBD_1"/>
    <property type="match status" value="1"/>
</dbReference>
<dbReference type="SUPFAM" id="SSF56003">
    <property type="entry name" value="Molybdenum cofactor-binding domain"/>
    <property type="match status" value="1"/>
</dbReference>
<reference evidence="4" key="1">
    <citation type="submission" date="2018-05" db="EMBL/GenBank/DDBJ databases">
        <authorList>
            <person name="Lanie J.A."/>
            <person name="Ng W.-L."/>
            <person name="Kazmierczak K.M."/>
            <person name="Andrzejewski T.M."/>
            <person name="Davidsen T.M."/>
            <person name="Wayne K.J."/>
            <person name="Tettelin H."/>
            <person name="Glass J.I."/>
            <person name="Rusch D."/>
            <person name="Podicherti R."/>
            <person name="Tsui H.-C.T."/>
            <person name="Winkler M.E."/>
        </authorList>
    </citation>
    <scope>NUCLEOTIDE SEQUENCE</scope>
</reference>
<dbReference type="InterPro" id="IPR036856">
    <property type="entry name" value="Ald_Oxase/Xan_DH_a/b_sf"/>
</dbReference>
<dbReference type="SMART" id="SM01008">
    <property type="entry name" value="Ald_Xan_dh_C"/>
    <property type="match status" value="1"/>
</dbReference>
<accession>A0A381P2F1</accession>
<evidence type="ECO:0000313" key="4">
    <source>
        <dbReference type="EMBL" id="SUZ61040.1"/>
    </source>
</evidence>
<dbReference type="Pfam" id="PF20256">
    <property type="entry name" value="MoCoBD_2"/>
    <property type="match status" value="1"/>
</dbReference>
<sequence>MASQGSILGNAVTRKEDPGLLTGSNAYVDDLDLGALQIVFVRSTMAHAALKSVDASAAEAMPGVSAVYTSDNLEMATVNGFEMIDPSMNRPPLAVDRVRFVGDIVAAVVAESHSQAVDAAEQVIVDYDPLPANADIEAALADGADVLWDGAESNVCFAIGNEYDGPDVTEGADAVVSERIVTQRLAGVPMEPNGCVAIPEGDSMTFYASTQAAHGTRDGLAPNFGLEPENLHVIAPWVGGGFGPKAALYVEYVICGRAAQDLGRPVKWTEQRGENMVAMAQGRAMVMNAELGVKDDGSIVGLRARVVADAGAYPALGAILPMLTMQLSQAVYDIPAIDFFAQTVVTNTTFIGAYRGAGRPEATQMVERILDKAANAIGMDPAELRRKNYIQPEAFPLTTLVGSNYDSGEYEQALDAVLEASGYSDLRAEQARRREADDPKLLGIGLSSYVEVTAPIGLHVEYGRCEINDDGSATIRVGTSSHGQGHDTAFSMIVNDMLGIPMDQVTHVDADTEAVPRGAGTLGSRSLQTAGSAVYEASKVVLDKGKQLAANLLEASVDDIVVGEGALQVAGVPAKSVSWADLAAAASEQEIDGGLAHELDFDGSDATYPFGSHVAVVEIDRETGHVDLIRHIAVDDCGTILNPMLVNGQQHGGIAQGIGQALWEHVRYDEDANPVTASLMDYLMPSAAELPSFEVSNTETASPRNPLGAKGIGESGTIGSTPAVHNAVCDALVHLGVDHVDMPCSPQAVWNALQSV</sequence>
<dbReference type="Gene3D" id="3.30.365.10">
    <property type="entry name" value="Aldehyde oxidase/xanthine dehydrogenase, molybdopterin binding domain"/>
    <property type="match status" value="4"/>
</dbReference>
<dbReference type="InterPro" id="IPR046867">
    <property type="entry name" value="AldOxase/xan_DH_MoCoBD2"/>
</dbReference>
<dbReference type="InterPro" id="IPR008274">
    <property type="entry name" value="AldOxase/xan_DH_MoCoBD1"/>
</dbReference>
<feature type="domain" description="Aldehyde oxidase/xanthine dehydrogenase a/b hammerhead" evidence="3">
    <location>
        <begin position="22"/>
        <end position="131"/>
    </location>
</feature>